<proteinExistence type="predicted"/>
<reference evidence="2" key="1">
    <citation type="submission" date="2022-11" db="UniProtKB">
        <authorList>
            <consortium name="WormBaseParasite"/>
        </authorList>
    </citation>
    <scope>IDENTIFICATION</scope>
</reference>
<keyword evidence="1" id="KW-1185">Reference proteome</keyword>
<evidence type="ECO:0000313" key="1">
    <source>
        <dbReference type="Proteomes" id="UP000887565"/>
    </source>
</evidence>
<dbReference type="Proteomes" id="UP000887565">
    <property type="component" value="Unplaced"/>
</dbReference>
<sequence>MPPATYQYVLTGQGASFFAINQAGYIYVNVPNLIESEPLHNVVLNIQAREVNTVPVRSSQIVTLNITILPVASRTVVLHSPKFSSLNYRVGAAADVPFQNILKMKLFCPTIILRTMQWCRKFEGAPVKSRTTASVVT</sequence>
<dbReference type="WBParaSite" id="nRc.2.0.1.t16968-RA">
    <property type="protein sequence ID" value="nRc.2.0.1.t16968-RA"/>
    <property type="gene ID" value="nRc.2.0.1.g16968"/>
</dbReference>
<organism evidence="1 2">
    <name type="scientific">Romanomermis culicivorax</name>
    <name type="common">Nematode worm</name>
    <dbReference type="NCBI Taxonomy" id="13658"/>
    <lineage>
        <taxon>Eukaryota</taxon>
        <taxon>Metazoa</taxon>
        <taxon>Ecdysozoa</taxon>
        <taxon>Nematoda</taxon>
        <taxon>Enoplea</taxon>
        <taxon>Dorylaimia</taxon>
        <taxon>Mermithida</taxon>
        <taxon>Mermithoidea</taxon>
        <taxon>Mermithidae</taxon>
        <taxon>Romanomermis</taxon>
    </lineage>
</organism>
<name>A0A915IRZ1_ROMCU</name>
<dbReference type="AlphaFoldDB" id="A0A915IRZ1"/>
<protein>
    <submittedName>
        <fullName evidence="2">Cadherin domain-containing protein</fullName>
    </submittedName>
</protein>
<accession>A0A915IRZ1</accession>
<evidence type="ECO:0000313" key="2">
    <source>
        <dbReference type="WBParaSite" id="nRc.2.0.1.t16968-RA"/>
    </source>
</evidence>